<feature type="compositionally biased region" description="Basic residues" evidence="1">
    <location>
        <begin position="55"/>
        <end position="70"/>
    </location>
</feature>
<sequence>MCRLIRLPRVSVKRVSRAELVKSNRHILTRAYVARGVLLPQPGAVEKWPNEREKKEKKKKKGTNRRRRRRERELVKICRAINHNISSFSVRPEKRGGGYICHTDTALPAVHSPSSKVRVSHRLAGAHEDNRRKKRKQRRVFIVVSC</sequence>
<comment type="caution">
    <text evidence="2">The sequence shown here is derived from an EMBL/GenBank/DDBJ whole genome shotgun (WGS) entry which is preliminary data.</text>
</comment>
<organism evidence="2 3">
    <name type="scientific">Trichogramma kaykai</name>
    <dbReference type="NCBI Taxonomy" id="54128"/>
    <lineage>
        <taxon>Eukaryota</taxon>
        <taxon>Metazoa</taxon>
        <taxon>Ecdysozoa</taxon>
        <taxon>Arthropoda</taxon>
        <taxon>Hexapoda</taxon>
        <taxon>Insecta</taxon>
        <taxon>Pterygota</taxon>
        <taxon>Neoptera</taxon>
        <taxon>Endopterygota</taxon>
        <taxon>Hymenoptera</taxon>
        <taxon>Apocrita</taxon>
        <taxon>Proctotrupomorpha</taxon>
        <taxon>Chalcidoidea</taxon>
        <taxon>Trichogrammatidae</taxon>
        <taxon>Trichogramma</taxon>
    </lineage>
</organism>
<evidence type="ECO:0000256" key="1">
    <source>
        <dbReference type="SAM" id="MobiDB-lite"/>
    </source>
</evidence>
<proteinExistence type="predicted"/>
<dbReference type="EMBL" id="JBJJXI010000103">
    <property type="protein sequence ID" value="KAL3392534.1"/>
    <property type="molecule type" value="Genomic_DNA"/>
</dbReference>
<dbReference type="Proteomes" id="UP001627154">
    <property type="component" value="Unassembled WGS sequence"/>
</dbReference>
<dbReference type="AlphaFoldDB" id="A0ABD2WI49"/>
<evidence type="ECO:0000313" key="3">
    <source>
        <dbReference type="Proteomes" id="UP001627154"/>
    </source>
</evidence>
<name>A0ABD2WI49_9HYME</name>
<feature type="region of interest" description="Disordered" evidence="1">
    <location>
        <begin position="44"/>
        <end position="70"/>
    </location>
</feature>
<protein>
    <submittedName>
        <fullName evidence="2">Uncharacterized protein</fullName>
    </submittedName>
</protein>
<evidence type="ECO:0000313" key="2">
    <source>
        <dbReference type="EMBL" id="KAL3392534.1"/>
    </source>
</evidence>
<keyword evidence="3" id="KW-1185">Reference proteome</keyword>
<reference evidence="2 3" key="1">
    <citation type="journal article" date="2024" name="bioRxiv">
        <title>A reference genome for Trichogramma kaykai: A tiny desert-dwelling parasitoid wasp with competing sex-ratio distorters.</title>
        <authorList>
            <person name="Culotta J."/>
            <person name="Lindsey A.R."/>
        </authorList>
    </citation>
    <scope>NUCLEOTIDE SEQUENCE [LARGE SCALE GENOMIC DNA]</scope>
    <source>
        <strain evidence="2 3">KSX58</strain>
    </source>
</reference>
<gene>
    <name evidence="2" type="ORF">TKK_012853</name>
</gene>
<accession>A0ABD2WI49</accession>